<dbReference type="RefSeq" id="WP_271024678.1">
    <property type="nucleotide sequence ID" value="NZ_JAQIEY010000019.1"/>
</dbReference>
<keyword evidence="1" id="KW-0175">Coiled coil</keyword>
<feature type="region of interest" description="Disordered" evidence="2">
    <location>
        <begin position="120"/>
        <end position="183"/>
    </location>
</feature>
<organism evidence="3 4">
    <name type="scientific">Lactobacillus delbrueckii</name>
    <dbReference type="NCBI Taxonomy" id="1584"/>
    <lineage>
        <taxon>Bacteria</taxon>
        <taxon>Bacillati</taxon>
        <taxon>Bacillota</taxon>
        <taxon>Bacilli</taxon>
        <taxon>Lactobacillales</taxon>
        <taxon>Lactobacillaceae</taxon>
        <taxon>Lactobacillus</taxon>
    </lineage>
</organism>
<dbReference type="Proteomes" id="UP001210502">
    <property type="component" value="Unassembled WGS sequence"/>
</dbReference>
<sequence length="823" mass="91729">MLNVSFKNIPSAYREYFERAGFKMEKGGLFKKPTETQPIEVYEAEEYLKKLVDRLNDSEDIELSMTVYDDEDEKEYNLDNVHVTTETQGLEDLADQVAVENGNDDESMNLVWLLHDQLDHADSDDDEEDEEEDYEEDYEDDQDTYQDDFDLGSDIQSPIASASPVENSEAAFSAPAEEKQDFVPAPATKYNFDDEPDAETKASVSLKDLTAPSVISLSEYADSSLIDKAVAAYAGESLNVNQQAKAWGLTDDPKDKFDRQLNAAIISEMAKHDLASARGKFLSTLGGLKNDALDDLTKYYQIINSQTLADAAGTMAEDELQDLKEEIQEDNAKLLNESKNRQIVKKQQLKEETESLVEKYRAELEAKNKLTLEDFANQCEKELKSRKQENENKYKERFDELKTEKQKAIADSRSQDLEKYRQDQLAALTQAALTAFEKANGDLSQGLKEISPVIESAVKKIDAEREAAKKEADAAVARQKALELRERQLAIDEFAAKEEQRVHDAELSLKRQELEYHNQLLTRSFERPFDAYSAPSRHDAYTAPSRKVDAYSGASQNGQGRENRDHTAPSEQQADDSSSAGPELAPDAQTAPASTNAPAKKASEESKATAVEPESLKGDDLTDRDKRHLKNFCAFAVFFALSASIGGAYWNVYQDGDFSTPTAALSGKKTAEKASAFSSSMAKSGSNKAMSKAQKKKEIAQLEASQAKLMKKYEKLKKTKKNAYGYAGYMKASTSTGKMEQLDAMLGQQDVKSLRKINKADATKTSRLYQALADGSDSQARVLWLSMSKKERADLSKLARNSVALSFYSVSDWQHGWQAKEGV</sequence>
<evidence type="ECO:0000256" key="2">
    <source>
        <dbReference type="SAM" id="MobiDB-lite"/>
    </source>
</evidence>
<dbReference type="EMBL" id="JAQIEY010000019">
    <property type="protein sequence ID" value="MDA3768174.1"/>
    <property type="molecule type" value="Genomic_DNA"/>
</dbReference>
<protein>
    <submittedName>
        <fullName evidence="3">Uncharacterized protein</fullName>
    </submittedName>
</protein>
<reference evidence="3" key="1">
    <citation type="submission" date="2023-01" db="EMBL/GenBank/DDBJ databases">
        <title>Sequencing of the bacterial strains from artisanal fermented milk Matsoni.</title>
        <authorList>
            <person name="Rozman V."/>
            <person name="Accetto T."/>
            <person name="Bogovic Matijasic B."/>
        </authorList>
    </citation>
    <scope>NUCLEOTIDE SEQUENCE</scope>
    <source>
        <strain evidence="3">Lbl333</strain>
    </source>
</reference>
<accession>A0AAW5YVQ7</accession>
<feature type="coiled-coil region" evidence="1">
    <location>
        <begin position="313"/>
        <end position="411"/>
    </location>
</feature>
<name>A0AAW5YVQ7_9LACO</name>
<feature type="compositionally biased region" description="Polar residues" evidence="2">
    <location>
        <begin position="154"/>
        <end position="166"/>
    </location>
</feature>
<feature type="compositionally biased region" description="Polar residues" evidence="2">
    <location>
        <begin position="569"/>
        <end position="580"/>
    </location>
</feature>
<evidence type="ECO:0000256" key="1">
    <source>
        <dbReference type="SAM" id="Coils"/>
    </source>
</evidence>
<evidence type="ECO:0000313" key="3">
    <source>
        <dbReference type="EMBL" id="MDA3768174.1"/>
    </source>
</evidence>
<dbReference type="AlphaFoldDB" id="A0AAW5YVQ7"/>
<comment type="caution">
    <text evidence="3">The sequence shown here is derived from an EMBL/GenBank/DDBJ whole genome shotgun (WGS) entry which is preliminary data.</text>
</comment>
<gene>
    <name evidence="3" type="ORF">PF586_06845</name>
</gene>
<feature type="compositionally biased region" description="Acidic residues" evidence="2">
    <location>
        <begin position="122"/>
        <end position="151"/>
    </location>
</feature>
<feature type="coiled-coil region" evidence="1">
    <location>
        <begin position="458"/>
        <end position="515"/>
    </location>
</feature>
<feature type="coiled-coil region" evidence="1">
    <location>
        <begin position="690"/>
        <end position="722"/>
    </location>
</feature>
<proteinExistence type="predicted"/>
<evidence type="ECO:0000313" key="4">
    <source>
        <dbReference type="Proteomes" id="UP001210502"/>
    </source>
</evidence>
<feature type="region of interest" description="Disordered" evidence="2">
    <location>
        <begin position="534"/>
        <end position="622"/>
    </location>
</feature>